<dbReference type="EMBL" id="SPHZ02000011">
    <property type="protein sequence ID" value="KAF0892958.1"/>
    <property type="molecule type" value="Genomic_DNA"/>
</dbReference>
<keyword evidence="2" id="KW-1185">Reference proteome</keyword>
<organism evidence="1 2">
    <name type="scientific">Oryza meyeriana var. granulata</name>
    <dbReference type="NCBI Taxonomy" id="110450"/>
    <lineage>
        <taxon>Eukaryota</taxon>
        <taxon>Viridiplantae</taxon>
        <taxon>Streptophyta</taxon>
        <taxon>Embryophyta</taxon>
        <taxon>Tracheophyta</taxon>
        <taxon>Spermatophyta</taxon>
        <taxon>Magnoliopsida</taxon>
        <taxon>Liliopsida</taxon>
        <taxon>Poales</taxon>
        <taxon>Poaceae</taxon>
        <taxon>BOP clade</taxon>
        <taxon>Oryzoideae</taxon>
        <taxon>Oryzeae</taxon>
        <taxon>Oryzinae</taxon>
        <taxon>Oryza</taxon>
        <taxon>Oryza meyeriana</taxon>
    </lineage>
</organism>
<name>A0A6G1BXT0_9ORYZ</name>
<dbReference type="Proteomes" id="UP000479710">
    <property type="component" value="Unassembled WGS sequence"/>
</dbReference>
<protein>
    <submittedName>
        <fullName evidence="1">Uncharacterized protein</fullName>
    </submittedName>
</protein>
<evidence type="ECO:0000313" key="1">
    <source>
        <dbReference type="EMBL" id="KAF0892958.1"/>
    </source>
</evidence>
<dbReference type="AlphaFoldDB" id="A0A6G1BXT0"/>
<accession>A0A6G1BXT0</accession>
<proteinExistence type="predicted"/>
<sequence length="148" mass="15650">MPTTQRRIWLRAARDGRFGRGTCRMARAGGGPSSRWRGGRPIQARAGRGWCRRGVGVRRLMRSGAAPAAAEAAGACARVDGCEGSCAEPELSAEAVPPWRPELNAEEAGVCFGNGGGASLTRQPRRGVCVGTEQRTRAKIGVRQHPGT</sequence>
<evidence type="ECO:0000313" key="2">
    <source>
        <dbReference type="Proteomes" id="UP000479710"/>
    </source>
</evidence>
<gene>
    <name evidence="1" type="ORF">E2562_020071</name>
</gene>
<reference evidence="1 2" key="1">
    <citation type="submission" date="2019-11" db="EMBL/GenBank/DDBJ databases">
        <title>Whole genome sequence of Oryza granulata.</title>
        <authorList>
            <person name="Li W."/>
        </authorList>
    </citation>
    <scope>NUCLEOTIDE SEQUENCE [LARGE SCALE GENOMIC DNA]</scope>
    <source>
        <strain evidence="2">cv. Menghai</strain>
        <tissue evidence="1">Leaf</tissue>
    </source>
</reference>
<comment type="caution">
    <text evidence="1">The sequence shown here is derived from an EMBL/GenBank/DDBJ whole genome shotgun (WGS) entry which is preliminary data.</text>
</comment>